<keyword evidence="4" id="KW-0862">Zinc</keyword>
<dbReference type="PANTHER" id="PTHR42978">
    <property type="entry name" value="QUORUM-QUENCHING LACTONASE YTNP-RELATED-RELATED"/>
    <property type="match status" value="1"/>
</dbReference>
<dbReference type="SUPFAM" id="SSF56281">
    <property type="entry name" value="Metallo-hydrolase/oxidoreductase"/>
    <property type="match status" value="1"/>
</dbReference>
<dbReference type="KEGG" id="bgp:BGL_1c12800"/>
<feature type="domain" description="Metallo-beta-lactamase" evidence="5">
    <location>
        <begin position="39"/>
        <end position="244"/>
    </location>
</feature>
<dbReference type="CDD" id="cd07729">
    <property type="entry name" value="AHL_lactonase_MBL-fold"/>
    <property type="match status" value="1"/>
</dbReference>
<keyword evidence="3" id="KW-0378">Hydrolase</keyword>
<dbReference type="RefSeq" id="WP_042624466.1">
    <property type="nucleotide sequence ID" value="NZ_CP002580.1"/>
</dbReference>
<dbReference type="AlphaFoldDB" id="A0A0B6RKG9"/>
<gene>
    <name evidence="6" type="ORF">BGL_1c12800</name>
</gene>
<dbReference type="EMBL" id="CP002580">
    <property type="protein sequence ID" value="AJK45802.1"/>
    <property type="molecule type" value="Genomic_DNA"/>
</dbReference>
<comment type="similarity">
    <text evidence="1">Belongs to the metallo-beta-lactamase superfamily.</text>
</comment>
<dbReference type="GO" id="GO:0046872">
    <property type="term" value="F:metal ion binding"/>
    <property type="evidence" value="ECO:0007669"/>
    <property type="project" value="UniProtKB-KW"/>
</dbReference>
<keyword evidence="7" id="KW-1185">Reference proteome</keyword>
<evidence type="ECO:0000256" key="1">
    <source>
        <dbReference type="ARBA" id="ARBA00007749"/>
    </source>
</evidence>
<keyword evidence="2" id="KW-0479">Metal-binding</keyword>
<evidence type="ECO:0000313" key="7">
    <source>
        <dbReference type="Proteomes" id="UP000031838"/>
    </source>
</evidence>
<dbReference type="HOGENOM" id="CLU_030571_3_2_4"/>
<dbReference type="SMART" id="SM00849">
    <property type="entry name" value="Lactamase_B"/>
    <property type="match status" value="1"/>
</dbReference>
<evidence type="ECO:0000256" key="3">
    <source>
        <dbReference type="ARBA" id="ARBA00022801"/>
    </source>
</evidence>
<evidence type="ECO:0000256" key="2">
    <source>
        <dbReference type="ARBA" id="ARBA00022723"/>
    </source>
</evidence>
<dbReference type="GO" id="GO:0016787">
    <property type="term" value="F:hydrolase activity"/>
    <property type="evidence" value="ECO:0007669"/>
    <property type="project" value="UniProtKB-KW"/>
</dbReference>
<dbReference type="InterPro" id="IPR001279">
    <property type="entry name" value="Metallo-B-lactamas"/>
</dbReference>
<dbReference type="Gene3D" id="3.60.15.10">
    <property type="entry name" value="Ribonuclease Z/Hydroxyacylglutathione hydrolase-like"/>
    <property type="match status" value="1"/>
</dbReference>
<accession>A0A0B6RKG9</accession>
<evidence type="ECO:0000313" key="6">
    <source>
        <dbReference type="EMBL" id="AJK45802.1"/>
    </source>
</evidence>
<sequence length="260" mass="28443">MNHDATIERLYVLDGGIARVDDASIYSPGVNVGKPMTLSCNAYLILHRGRWMLWDTGTQDDLIDEPAGRVIAHGIRGTVGRTIASQLAGIGVDPDEIGTLALSHAHYDHVGNCRLFRRAEWVVQQAEYDAMFGDDPGAFGFRPELYESLRGNRLRLIEGDHDVFGDGAVRIVFTPGHTPGHCSLLLNLPETGRVVLSGDVAHNRYNFRCRCVPAFNADALRSVASMDRIDALLAAEGARLLVNHDIEQNATVPHAPAWLA</sequence>
<proteinExistence type="inferred from homology"/>
<dbReference type="InterPro" id="IPR051013">
    <property type="entry name" value="MBL_superfamily_lactonases"/>
</dbReference>
<dbReference type="Proteomes" id="UP000031838">
    <property type="component" value="Chromosome 1"/>
</dbReference>
<dbReference type="PANTHER" id="PTHR42978:SF3">
    <property type="entry name" value="BLR3078 PROTEIN"/>
    <property type="match status" value="1"/>
</dbReference>
<evidence type="ECO:0000256" key="4">
    <source>
        <dbReference type="ARBA" id="ARBA00022833"/>
    </source>
</evidence>
<reference evidence="6 7" key="2">
    <citation type="journal article" date="2016" name="Appl. Microbiol. Biotechnol.">
        <title>Mutations improving production and secretion of extracellular lipase by Burkholderia glumae PG1.</title>
        <authorList>
            <person name="Knapp A."/>
            <person name="Voget S."/>
            <person name="Gao R."/>
            <person name="Zaburannyi N."/>
            <person name="Krysciak D."/>
            <person name="Breuer M."/>
            <person name="Hauer B."/>
            <person name="Streit W.R."/>
            <person name="Muller R."/>
            <person name="Daniel R."/>
            <person name="Jaeger K.E."/>
        </authorList>
    </citation>
    <scope>NUCLEOTIDE SEQUENCE [LARGE SCALE GENOMIC DNA]</scope>
    <source>
        <strain evidence="6 7">PG1</strain>
    </source>
</reference>
<protein>
    <submittedName>
        <fullName evidence="6">Metallo-beta-lactamase family protein</fullName>
    </submittedName>
</protein>
<name>A0A0B6RKG9_BURPL</name>
<reference evidence="7" key="1">
    <citation type="submission" date="2011-03" db="EMBL/GenBank/DDBJ databases">
        <authorList>
            <person name="Voget S."/>
            <person name="Streit W.R."/>
            <person name="Jaeger K.E."/>
            <person name="Daniel R."/>
        </authorList>
    </citation>
    <scope>NUCLEOTIDE SEQUENCE [LARGE SCALE GENOMIC DNA]</scope>
    <source>
        <strain evidence="7">PG1</strain>
    </source>
</reference>
<dbReference type="InterPro" id="IPR036866">
    <property type="entry name" value="RibonucZ/Hydroxyglut_hydro"/>
</dbReference>
<evidence type="ECO:0000259" key="5">
    <source>
        <dbReference type="SMART" id="SM00849"/>
    </source>
</evidence>
<organism evidence="6 7">
    <name type="scientific">Burkholderia plantarii</name>
    <dbReference type="NCBI Taxonomy" id="41899"/>
    <lineage>
        <taxon>Bacteria</taxon>
        <taxon>Pseudomonadati</taxon>
        <taxon>Pseudomonadota</taxon>
        <taxon>Betaproteobacteria</taxon>
        <taxon>Burkholderiales</taxon>
        <taxon>Burkholderiaceae</taxon>
        <taxon>Burkholderia</taxon>
    </lineage>
</organism>
<dbReference type="Pfam" id="PF00753">
    <property type="entry name" value="Lactamase_B"/>
    <property type="match status" value="1"/>
</dbReference>